<dbReference type="PANTHER" id="PTHR48475:SF2">
    <property type="entry name" value="RIBONUCLEASE H"/>
    <property type="match status" value="1"/>
</dbReference>
<dbReference type="AlphaFoldDB" id="A0AAE1WWA2"/>
<organism evidence="1 2">
    <name type="scientific">Sesamum angolense</name>
    <dbReference type="NCBI Taxonomy" id="2727404"/>
    <lineage>
        <taxon>Eukaryota</taxon>
        <taxon>Viridiplantae</taxon>
        <taxon>Streptophyta</taxon>
        <taxon>Embryophyta</taxon>
        <taxon>Tracheophyta</taxon>
        <taxon>Spermatophyta</taxon>
        <taxon>Magnoliopsida</taxon>
        <taxon>eudicotyledons</taxon>
        <taxon>Gunneridae</taxon>
        <taxon>Pentapetalae</taxon>
        <taxon>asterids</taxon>
        <taxon>lamiids</taxon>
        <taxon>Lamiales</taxon>
        <taxon>Pedaliaceae</taxon>
        <taxon>Sesamum</taxon>
    </lineage>
</organism>
<reference evidence="1" key="1">
    <citation type="submission" date="2020-06" db="EMBL/GenBank/DDBJ databases">
        <authorList>
            <person name="Li T."/>
            <person name="Hu X."/>
            <person name="Zhang T."/>
            <person name="Song X."/>
            <person name="Zhang H."/>
            <person name="Dai N."/>
            <person name="Sheng W."/>
            <person name="Hou X."/>
            <person name="Wei L."/>
        </authorList>
    </citation>
    <scope>NUCLEOTIDE SEQUENCE</scope>
    <source>
        <strain evidence="1">K16</strain>
        <tissue evidence="1">Leaf</tissue>
    </source>
</reference>
<dbReference type="Proteomes" id="UP001289374">
    <property type="component" value="Unassembled WGS sequence"/>
</dbReference>
<dbReference type="PANTHER" id="PTHR48475">
    <property type="entry name" value="RIBONUCLEASE H"/>
    <property type="match status" value="1"/>
</dbReference>
<name>A0AAE1WWA2_9LAMI</name>
<proteinExistence type="predicted"/>
<protein>
    <submittedName>
        <fullName evidence="1">Uncharacterized protein</fullName>
    </submittedName>
</protein>
<comment type="caution">
    <text evidence="1">The sequence shown here is derived from an EMBL/GenBank/DDBJ whole genome shotgun (WGS) entry which is preliminary data.</text>
</comment>
<gene>
    <name evidence="1" type="ORF">Sango_1151400</name>
</gene>
<accession>A0AAE1WWA2</accession>
<evidence type="ECO:0000313" key="1">
    <source>
        <dbReference type="EMBL" id="KAK4400453.1"/>
    </source>
</evidence>
<dbReference type="EMBL" id="JACGWL010000006">
    <property type="protein sequence ID" value="KAK4400453.1"/>
    <property type="molecule type" value="Genomic_DNA"/>
</dbReference>
<keyword evidence="2" id="KW-1185">Reference proteome</keyword>
<reference evidence="1" key="2">
    <citation type="journal article" date="2024" name="Plant">
        <title>Genomic evolution and insights into agronomic trait innovations of Sesamum species.</title>
        <authorList>
            <person name="Miao H."/>
            <person name="Wang L."/>
            <person name="Qu L."/>
            <person name="Liu H."/>
            <person name="Sun Y."/>
            <person name="Le M."/>
            <person name="Wang Q."/>
            <person name="Wei S."/>
            <person name="Zheng Y."/>
            <person name="Lin W."/>
            <person name="Duan Y."/>
            <person name="Cao H."/>
            <person name="Xiong S."/>
            <person name="Wang X."/>
            <person name="Wei L."/>
            <person name="Li C."/>
            <person name="Ma Q."/>
            <person name="Ju M."/>
            <person name="Zhao R."/>
            <person name="Li G."/>
            <person name="Mu C."/>
            <person name="Tian Q."/>
            <person name="Mei H."/>
            <person name="Zhang T."/>
            <person name="Gao T."/>
            <person name="Zhang H."/>
        </authorList>
    </citation>
    <scope>NUCLEOTIDE SEQUENCE</scope>
    <source>
        <strain evidence="1">K16</strain>
    </source>
</reference>
<sequence length="85" mass="9615">MIKWTVELSEYDISYQPRTTIKAQTLVEFMAETTPAEKEGKSLLHVDGSSTYSGSGARVVLTSRESDELEFFLRFDFKASNNKAE</sequence>
<evidence type="ECO:0000313" key="2">
    <source>
        <dbReference type="Proteomes" id="UP001289374"/>
    </source>
</evidence>